<sequence>MKSWPIQDAEARFGEIPDTCLKEGPQLVTTDSEDAAVLVPIREWKRLQQEARPTLKDLLLAPEPRADLVLPEHGTAKDACPSHAALSTLDSDP</sequence>
<comment type="function">
    <text evidence="2">Antitoxin component of a type II toxin-antitoxin (TA) system.</text>
</comment>
<dbReference type="Proteomes" id="UP001055286">
    <property type="component" value="Unassembled WGS sequence"/>
</dbReference>
<evidence type="ECO:0000256" key="1">
    <source>
        <dbReference type="ARBA" id="ARBA00009981"/>
    </source>
</evidence>
<keyword evidence="5" id="KW-1185">Reference proteome</keyword>
<evidence type="ECO:0000313" key="4">
    <source>
        <dbReference type="EMBL" id="GJD64929.1"/>
    </source>
</evidence>
<dbReference type="EMBL" id="BPQJ01000032">
    <property type="protein sequence ID" value="GJD64929.1"/>
    <property type="molecule type" value="Genomic_DNA"/>
</dbReference>
<protein>
    <recommendedName>
        <fullName evidence="2">Antitoxin</fullName>
    </recommendedName>
</protein>
<reference evidence="4" key="1">
    <citation type="journal article" date="2016" name="Front. Microbiol.">
        <title>Genome Sequence of the Piezophilic, Mesophilic Sulfate-Reducing Bacterium Desulfovibrio indicus J2T.</title>
        <authorList>
            <person name="Cao J."/>
            <person name="Maignien L."/>
            <person name="Shao Z."/>
            <person name="Alain K."/>
            <person name="Jebbar M."/>
        </authorList>
    </citation>
    <scope>NUCLEOTIDE SEQUENCE</scope>
    <source>
        <strain evidence="4">JCM 32048</strain>
    </source>
</reference>
<dbReference type="SUPFAM" id="SSF143120">
    <property type="entry name" value="YefM-like"/>
    <property type="match status" value="1"/>
</dbReference>
<dbReference type="NCBIfam" id="TIGR01552">
    <property type="entry name" value="phd_fam"/>
    <property type="match status" value="1"/>
</dbReference>
<evidence type="ECO:0000256" key="3">
    <source>
        <dbReference type="SAM" id="MobiDB-lite"/>
    </source>
</evidence>
<comment type="similarity">
    <text evidence="1 2">Belongs to the phD/YefM antitoxin family.</text>
</comment>
<evidence type="ECO:0000313" key="5">
    <source>
        <dbReference type="Proteomes" id="UP001055286"/>
    </source>
</evidence>
<organism evidence="4 5">
    <name type="scientific">Methylobacterium frigidaeris</name>
    <dbReference type="NCBI Taxonomy" id="2038277"/>
    <lineage>
        <taxon>Bacteria</taxon>
        <taxon>Pseudomonadati</taxon>
        <taxon>Pseudomonadota</taxon>
        <taxon>Alphaproteobacteria</taxon>
        <taxon>Hyphomicrobiales</taxon>
        <taxon>Methylobacteriaceae</taxon>
        <taxon>Methylobacterium</taxon>
    </lineage>
</organism>
<comment type="caution">
    <text evidence="4">The sequence shown here is derived from an EMBL/GenBank/DDBJ whole genome shotgun (WGS) entry which is preliminary data.</text>
</comment>
<gene>
    <name evidence="4" type="ORF">MPEAHAMD_5115</name>
</gene>
<dbReference type="RefSeq" id="WP_099902614.1">
    <property type="nucleotide sequence ID" value="NZ_BPQJ01000032.1"/>
</dbReference>
<dbReference type="Pfam" id="PF02604">
    <property type="entry name" value="PhdYeFM_antitox"/>
    <property type="match status" value="1"/>
</dbReference>
<dbReference type="InterPro" id="IPR036165">
    <property type="entry name" value="YefM-like_sf"/>
</dbReference>
<dbReference type="AlphaFoldDB" id="A0AA37M7D4"/>
<accession>A0AA37M7D4</accession>
<name>A0AA37M7D4_9HYPH</name>
<evidence type="ECO:0000256" key="2">
    <source>
        <dbReference type="RuleBase" id="RU362080"/>
    </source>
</evidence>
<dbReference type="Gene3D" id="3.40.1620.10">
    <property type="entry name" value="YefM-like domain"/>
    <property type="match status" value="1"/>
</dbReference>
<proteinExistence type="inferred from homology"/>
<dbReference type="InterPro" id="IPR006442">
    <property type="entry name" value="Antitoxin_Phd/YefM"/>
</dbReference>
<feature type="region of interest" description="Disordered" evidence="3">
    <location>
        <begin position="73"/>
        <end position="93"/>
    </location>
</feature>
<reference evidence="4" key="2">
    <citation type="submission" date="2021-08" db="EMBL/GenBank/DDBJ databases">
        <authorList>
            <person name="Tani A."/>
            <person name="Ola A."/>
            <person name="Ogura Y."/>
            <person name="Katsura K."/>
            <person name="Hayashi T."/>
        </authorList>
    </citation>
    <scope>NUCLEOTIDE SEQUENCE</scope>
    <source>
        <strain evidence="4">JCM 32048</strain>
    </source>
</reference>